<dbReference type="CDD" id="cd06171">
    <property type="entry name" value="Sigma70_r4"/>
    <property type="match status" value="1"/>
</dbReference>
<organism evidence="7 8">
    <name type="scientific">Formosa undariae</name>
    <dbReference type="NCBI Taxonomy" id="1325436"/>
    <lineage>
        <taxon>Bacteria</taxon>
        <taxon>Pseudomonadati</taxon>
        <taxon>Bacteroidota</taxon>
        <taxon>Flavobacteriia</taxon>
        <taxon>Flavobacteriales</taxon>
        <taxon>Flavobacteriaceae</taxon>
        <taxon>Formosa</taxon>
    </lineage>
</organism>
<dbReference type="InterPro" id="IPR013324">
    <property type="entry name" value="RNA_pol_sigma_r3/r4-like"/>
</dbReference>
<dbReference type="SUPFAM" id="SSF88946">
    <property type="entry name" value="Sigma2 domain of RNA polymerase sigma factors"/>
    <property type="match status" value="1"/>
</dbReference>
<dbReference type="InterPro" id="IPR039425">
    <property type="entry name" value="RNA_pol_sigma-70-like"/>
</dbReference>
<evidence type="ECO:0000259" key="6">
    <source>
        <dbReference type="Pfam" id="PF08281"/>
    </source>
</evidence>
<evidence type="ECO:0000256" key="3">
    <source>
        <dbReference type="ARBA" id="ARBA00023082"/>
    </source>
</evidence>
<dbReference type="RefSeq" id="WP_382381699.1">
    <property type="nucleotide sequence ID" value="NZ_JBHMEZ010000003.1"/>
</dbReference>
<evidence type="ECO:0000313" key="8">
    <source>
        <dbReference type="Proteomes" id="UP001589605"/>
    </source>
</evidence>
<reference evidence="7 8" key="1">
    <citation type="submission" date="2024-09" db="EMBL/GenBank/DDBJ databases">
        <authorList>
            <person name="Sun Q."/>
            <person name="Mori K."/>
        </authorList>
    </citation>
    <scope>NUCLEOTIDE SEQUENCE [LARGE SCALE GENOMIC DNA]</scope>
    <source>
        <strain evidence="7 8">CECT 8286</strain>
    </source>
</reference>
<dbReference type="PANTHER" id="PTHR43133">
    <property type="entry name" value="RNA POLYMERASE ECF-TYPE SIGMA FACTO"/>
    <property type="match status" value="1"/>
</dbReference>
<dbReference type="InterPro" id="IPR014284">
    <property type="entry name" value="RNA_pol_sigma-70_dom"/>
</dbReference>
<keyword evidence="3" id="KW-0731">Sigma factor</keyword>
<comment type="similarity">
    <text evidence="1">Belongs to the sigma-70 factor family. ECF subfamily.</text>
</comment>
<comment type="caution">
    <text evidence="7">The sequence shown here is derived from an EMBL/GenBank/DDBJ whole genome shotgun (WGS) entry which is preliminary data.</text>
</comment>
<keyword evidence="2" id="KW-0805">Transcription regulation</keyword>
<dbReference type="NCBIfam" id="TIGR02985">
    <property type="entry name" value="Sig70_bacteroi1"/>
    <property type="match status" value="1"/>
</dbReference>
<dbReference type="PANTHER" id="PTHR43133:SF46">
    <property type="entry name" value="RNA POLYMERASE SIGMA-70 FACTOR ECF SUBFAMILY"/>
    <property type="match status" value="1"/>
</dbReference>
<evidence type="ECO:0000313" key="7">
    <source>
        <dbReference type="EMBL" id="MFB9052515.1"/>
    </source>
</evidence>
<feature type="domain" description="RNA polymerase sigma factor 70 region 4 type 2" evidence="6">
    <location>
        <begin position="117"/>
        <end position="167"/>
    </location>
</feature>
<dbReference type="Pfam" id="PF08281">
    <property type="entry name" value="Sigma70_r4_2"/>
    <property type="match status" value="1"/>
</dbReference>
<sequence length="186" mass="21569">MPETKEIHTLSLKSYKNVFDTLYTSLCLFAENYVDNLDVAKDIVQDVFIKIWEDKIEFKNEIAVKSYLYTSVKNKSLDFLKSKRFKTTDHMSVVDIDNLNKDSFYLKEVVIEEASSRIEEAINTLPNKCAQIIKLSIKDLTNAEIAQHLNISINTVKAQKKIAYKRLRPLLKNYFVLLAFVFESSN</sequence>
<feature type="domain" description="RNA polymerase sigma-70 region 2" evidence="5">
    <location>
        <begin position="26"/>
        <end position="84"/>
    </location>
</feature>
<keyword evidence="8" id="KW-1185">Reference proteome</keyword>
<dbReference type="Gene3D" id="1.10.1740.10">
    <property type="match status" value="1"/>
</dbReference>
<dbReference type="Pfam" id="PF04542">
    <property type="entry name" value="Sigma70_r2"/>
    <property type="match status" value="1"/>
</dbReference>
<gene>
    <name evidence="7" type="ORF">ACFFVB_05425</name>
</gene>
<dbReference type="InterPro" id="IPR036388">
    <property type="entry name" value="WH-like_DNA-bd_sf"/>
</dbReference>
<dbReference type="InterPro" id="IPR013249">
    <property type="entry name" value="RNA_pol_sigma70_r4_t2"/>
</dbReference>
<dbReference type="InterPro" id="IPR014327">
    <property type="entry name" value="RNA_pol_sigma70_bacteroid"/>
</dbReference>
<evidence type="ECO:0000256" key="2">
    <source>
        <dbReference type="ARBA" id="ARBA00023015"/>
    </source>
</evidence>
<evidence type="ECO:0000256" key="1">
    <source>
        <dbReference type="ARBA" id="ARBA00010641"/>
    </source>
</evidence>
<dbReference type="NCBIfam" id="TIGR02937">
    <property type="entry name" value="sigma70-ECF"/>
    <property type="match status" value="1"/>
</dbReference>
<dbReference type="InterPro" id="IPR007627">
    <property type="entry name" value="RNA_pol_sigma70_r2"/>
</dbReference>
<protein>
    <submittedName>
        <fullName evidence="7">RNA polymerase sigma-70 factor</fullName>
    </submittedName>
</protein>
<dbReference type="SUPFAM" id="SSF88659">
    <property type="entry name" value="Sigma3 and sigma4 domains of RNA polymerase sigma factors"/>
    <property type="match status" value="1"/>
</dbReference>
<accession>A0ABV5EZ97</accession>
<name>A0ABV5EZ97_9FLAO</name>
<dbReference type="Proteomes" id="UP001589605">
    <property type="component" value="Unassembled WGS sequence"/>
</dbReference>
<dbReference type="Gene3D" id="1.10.10.10">
    <property type="entry name" value="Winged helix-like DNA-binding domain superfamily/Winged helix DNA-binding domain"/>
    <property type="match status" value="1"/>
</dbReference>
<dbReference type="InterPro" id="IPR013325">
    <property type="entry name" value="RNA_pol_sigma_r2"/>
</dbReference>
<evidence type="ECO:0000256" key="4">
    <source>
        <dbReference type="ARBA" id="ARBA00023163"/>
    </source>
</evidence>
<evidence type="ECO:0000259" key="5">
    <source>
        <dbReference type="Pfam" id="PF04542"/>
    </source>
</evidence>
<proteinExistence type="inferred from homology"/>
<dbReference type="EMBL" id="JBHMEZ010000003">
    <property type="protein sequence ID" value="MFB9052515.1"/>
    <property type="molecule type" value="Genomic_DNA"/>
</dbReference>
<keyword evidence="4" id="KW-0804">Transcription</keyword>